<evidence type="ECO:0000256" key="3">
    <source>
        <dbReference type="ARBA" id="ARBA00022989"/>
    </source>
</evidence>
<organism evidence="7 8">
    <name type="scientific">Diploptera punctata</name>
    <name type="common">Pacific beetle cockroach</name>
    <dbReference type="NCBI Taxonomy" id="6984"/>
    <lineage>
        <taxon>Eukaryota</taxon>
        <taxon>Metazoa</taxon>
        <taxon>Ecdysozoa</taxon>
        <taxon>Arthropoda</taxon>
        <taxon>Hexapoda</taxon>
        <taxon>Insecta</taxon>
        <taxon>Pterygota</taxon>
        <taxon>Neoptera</taxon>
        <taxon>Polyneoptera</taxon>
        <taxon>Dictyoptera</taxon>
        <taxon>Blattodea</taxon>
        <taxon>Blaberoidea</taxon>
        <taxon>Blaberidae</taxon>
        <taxon>Diplopterinae</taxon>
        <taxon>Diploptera</taxon>
    </lineage>
</organism>
<evidence type="ECO:0000256" key="5">
    <source>
        <dbReference type="SAM" id="MobiDB-lite"/>
    </source>
</evidence>
<dbReference type="InterPro" id="IPR005828">
    <property type="entry name" value="MFS_sugar_transport-like"/>
</dbReference>
<dbReference type="EMBL" id="JASPKZ010000419">
    <property type="protein sequence ID" value="KAJ9600460.1"/>
    <property type="molecule type" value="Genomic_DNA"/>
</dbReference>
<keyword evidence="2 6" id="KW-0812">Transmembrane</keyword>
<dbReference type="InterPro" id="IPR036259">
    <property type="entry name" value="MFS_trans_sf"/>
</dbReference>
<name>A0AAD8ERF6_DIPPU</name>
<dbReference type="GO" id="GO:0016020">
    <property type="term" value="C:membrane"/>
    <property type="evidence" value="ECO:0007669"/>
    <property type="project" value="UniProtKB-SubCell"/>
</dbReference>
<dbReference type="SUPFAM" id="SSF103473">
    <property type="entry name" value="MFS general substrate transporter"/>
    <property type="match status" value="1"/>
</dbReference>
<evidence type="ECO:0000313" key="7">
    <source>
        <dbReference type="EMBL" id="KAJ9600460.1"/>
    </source>
</evidence>
<dbReference type="AlphaFoldDB" id="A0AAD8ERF6"/>
<comment type="caution">
    <text evidence="7">The sequence shown here is derived from an EMBL/GenBank/DDBJ whole genome shotgun (WGS) entry which is preliminary data.</text>
</comment>
<evidence type="ECO:0000256" key="4">
    <source>
        <dbReference type="ARBA" id="ARBA00023136"/>
    </source>
</evidence>
<evidence type="ECO:0000256" key="1">
    <source>
        <dbReference type="ARBA" id="ARBA00004370"/>
    </source>
</evidence>
<keyword evidence="3 6" id="KW-1133">Transmembrane helix</keyword>
<keyword evidence="8" id="KW-1185">Reference proteome</keyword>
<gene>
    <name evidence="7" type="ORF">L9F63_009230</name>
</gene>
<reference evidence="7" key="2">
    <citation type="submission" date="2023-05" db="EMBL/GenBank/DDBJ databases">
        <authorList>
            <person name="Fouks B."/>
        </authorList>
    </citation>
    <scope>NUCLEOTIDE SEQUENCE</scope>
    <source>
        <strain evidence="7">Stay&amp;Tobe</strain>
        <tissue evidence="7">Testes</tissue>
    </source>
</reference>
<evidence type="ECO:0000256" key="6">
    <source>
        <dbReference type="SAM" id="Phobius"/>
    </source>
</evidence>
<protein>
    <submittedName>
        <fullName evidence="7">Uncharacterized protein</fullName>
    </submittedName>
</protein>
<evidence type="ECO:0000256" key="2">
    <source>
        <dbReference type="ARBA" id="ARBA00022692"/>
    </source>
</evidence>
<reference evidence="7" key="1">
    <citation type="journal article" date="2023" name="IScience">
        <title>Live-bearing cockroach genome reveals convergent evolutionary mechanisms linked to viviparity in insects and beyond.</title>
        <authorList>
            <person name="Fouks B."/>
            <person name="Harrison M.C."/>
            <person name="Mikhailova A.A."/>
            <person name="Marchal E."/>
            <person name="English S."/>
            <person name="Carruthers M."/>
            <person name="Jennings E.C."/>
            <person name="Chiamaka E.L."/>
            <person name="Frigard R.A."/>
            <person name="Pippel M."/>
            <person name="Attardo G.M."/>
            <person name="Benoit J.B."/>
            <person name="Bornberg-Bauer E."/>
            <person name="Tobe S.S."/>
        </authorList>
    </citation>
    <scope>NUCLEOTIDE SEQUENCE</scope>
    <source>
        <strain evidence="7">Stay&amp;Tobe</strain>
    </source>
</reference>
<dbReference type="GO" id="GO:0022857">
    <property type="term" value="F:transmembrane transporter activity"/>
    <property type="evidence" value="ECO:0007669"/>
    <property type="project" value="InterPro"/>
</dbReference>
<dbReference type="Gene3D" id="1.20.1250.20">
    <property type="entry name" value="MFS general substrate transporter like domains"/>
    <property type="match status" value="1"/>
</dbReference>
<evidence type="ECO:0000313" key="8">
    <source>
        <dbReference type="Proteomes" id="UP001233999"/>
    </source>
</evidence>
<proteinExistence type="predicted"/>
<dbReference type="Proteomes" id="UP001233999">
    <property type="component" value="Unassembled WGS sequence"/>
</dbReference>
<feature type="non-terminal residue" evidence="7">
    <location>
        <position position="1"/>
    </location>
</feature>
<feature type="transmembrane region" description="Helical" evidence="6">
    <location>
        <begin position="35"/>
        <end position="57"/>
    </location>
</feature>
<feature type="region of interest" description="Disordered" evidence="5">
    <location>
        <begin position="88"/>
        <end position="111"/>
    </location>
</feature>
<accession>A0AAD8ERF6</accession>
<comment type="subcellular location">
    <subcellularLocation>
        <location evidence="1">Membrane</location>
    </subcellularLocation>
</comment>
<dbReference type="Pfam" id="PF00083">
    <property type="entry name" value="Sugar_tr"/>
    <property type="match status" value="1"/>
</dbReference>
<keyword evidence="4 6" id="KW-0472">Membrane</keyword>
<sequence length="111" mass="12773">LCIRGLACGYIYAMNELVLGGVLKLYPWLIHSLQIHGLFILFTISCGICTIFVYLFLPETQGLSLQEIEEYFRQPNILWITRKTVNKNNNFPGNSDEENNSILLESRDRTC</sequence>